<dbReference type="Gene3D" id="1.10.3470.10">
    <property type="entry name" value="ABC transporter involved in vitamin B12 uptake, BtuC"/>
    <property type="match status" value="1"/>
</dbReference>
<reference evidence="9 10" key="1">
    <citation type="submission" date="2023-11" db="EMBL/GenBank/DDBJ databases">
        <title>Novel species in genus Nocardioides.</title>
        <authorList>
            <person name="Zhou H."/>
        </authorList>
    </citation>
    <scope>NUCLEOTIDE SEQUENCE [LARGE SCALE GENOMIC DNA]</scope>
    <source>
        <strain evidence="9 10">S-58</strain>
    </source>
</reference>
<protein>
    <submittedName>
        <fullName evidence="9">Iron chelate uptake ABC transporter family permease subunit</fullName>
    </submittedName>
</protein>
<proteinExistence type="inferred from homology"/>
<keyword evidence="4" id="KW-1003">Cell membrane</keyword>
<keyword evidence="5 8" id="KW-0812">Transmembrane</keyword>
<feature type="transmembrane region" description="Helical" evidence="8">
    <location>
        <begin position="145"/>
        <end position="164"/>
    </location>
</feature>
<dbReference type="InterPro" id="IPR037294">
    <property type="entry name" value="ABC_BtuC-like"/>
</dbReference>
<sequence>MSAPQSTDQRPPGLADPAPAVLDRVRAGRRARRRRRATAIGVLAALVAAAYAGSLMLGPTVYPPSDVLAVVLGQEPPGAQFVVGRLRLPRASLAVLVGLAFGLAGATFQTLLRNPLASPDIIGVTEGASAAAAVAIVSFSLNGLLVSWLAVAAGIGVALTIYLLAYRRGVAAGTRFVLIGIGVALMMQSVISWQLERARNFELAEAMRWLTGSLNGALWRDNLLVLAALLLLGTAILLQARSLDASQLGDDTASALGVRVERLRLLAIVSAVGLVCFATAASGPIAFLAFLCGPIAARIVGPRGSLLVPAALVGALLTLVADFVGQHAFGTRMPVGVVTGILGAPYLIYLIVRVNRVGGTV</sequence>
<evidence type="ECO:0000256" key="6">
    <source>
        <dbReference type="ARBA" id="ARBA00022989"/>
    </source>
</evidence>
<evidence type="ECO:0000256" key="5">
    <source>
        <dbReference type="ARBA" id="ARBA00022692"/>
    </source>
</evidence>
<keyword evidence="3" id="KW-0813">Transport</keyword>
<evidence type="ECO:0000256" key="8">
    <source>
        <dbReference type="SAM" id="Phobius"/>
    </source>
</evidence>
<feature type="transmembrane region" description="Helical" evidence="8">
    <location>
        <begin position="333"/>
        <end position="352"/>
    </location>
</feature>
<organism evidence="9 10">
    <name type="scientific">Nocardioides renjunii</name>
    <dbReference type="NCBI Taxonomy" id="3095075"/>
    <lineage>
        <taxon>Bacteria</taxon>
        <taxon>Bacillati</taxon>
        <taxon>Actinomycetota</taxon>
        <taxon>Actinomycetes</taxon>
        <taxon>Propionibacteriales</taxon>
        <taxon>Nocardioidaceae</taxon>
        <taxon>Nocardioides</taxon>
    </lineage>
</organism>
<feature type="transmembrane region" description="Helical" evidence="8">
    <location>
        <begin position="217"/>
        <end position="238"/>
    </location>
</feature>
<keyword evidence="10" id="KW-1185">Reference proteome</keyword>
<comment type="subcellular location">
    <subcellularLocation>
        <location evidence="1">Cell membrane</location>
        <topology evidence="1">Multi-pass membrane protein</topology>
    </subcellularLocation>
</comment>
<evidence type="ECO:0000256" key="2">
    <source>
        <dbReference type="ARBA" id="ARBA00007935"/>
    </source>
</evidence>
<dbReference type="Proteomes" id="UP001291999">
    <property type="component" value="Unassembled WGS sequence"/>
</dbReference>
<dbReference type="SUPFAM" id="SSF81345">
    <property type="entry name" value="ABC transporter involved in vitamin B12 uptake, BtuC"/>
    <property type="match status" value="1"/>
</dbReference>
<feature type="transmembrane region" description="Helical" evidence="8">
    <location>
        <begin position="303"/>
        <end position="321"/>
    </location>
</feature>
<dbReference type="InterPro" id="IPR000522">
    <property type="entry name" value="ABC_transptr_permease_BtuC"/>
</dbReference>
<evidence type="ECO:0000256" key="3">
    <source>
        <dbReference type="ARBA" id="ARBA00022448"/>
    </source>
</evidence>
<feature type="transmembrane region" description="Helical" evidence="8">
    <location>
        <begin position="176"/>
        <end position="195"/>
    </location>
</feature>
<keyword evidence="6 8" id="KW-1133">Transmembrane helix</keyword>
<feature type="transmembrane region" description="Helical" evidence="8">
    <location>
        <begin position="265"/>
        <end position="291"/>
    </location>
</feature>
<keyword evidence="7 8" id="KW-0472">Membrane</keyword>
<feature type="transmembrane region" description="Helical" evidence="8">
    <location>
        <begin position="91"/>
        <end position="112"/>
    </location>
</feature>
<evidence type="ECO:0000256" key="4">
    <source>
        <dbReference type="ARBA" id="ARBA00022475"/>
    </source>
</evidence>
<gene>
    <name evidence="9" type="ORF">SFC79_01300</name>
</gene>
<dbReference type="PANTHER" id="PTHR30472:SF24">
    <property type="entry name" value="FERRIC ENTEROBACTIN TRANSPORT SYSTEM PERMEASE PROTEIN FEPG"/>
    <property type="match status" value="1"/>
</dbReference>
<evidence type="ECO:0000313" key="10">
    <source>
        <dbReference type="Proteomes" id="UP001291999"/>
    </source>
</evidence>
<evidence type="ECO:0000256" key="1">
    <source>
        <dbReference type="ARBA" id="ARBA00004651"/>
    </source>
</evidence>
<comment type="caution">
    <text evidence="9">The sequence shown here is derived from an EMBL/GenBank/DDBJ whole genome shotgun (WGS) entry which is preliminary data.</text>
</comment>
<feature type="transmembrane region" description="Helical" evidence="8">
    <location>
        <begin position="37"/>
        <end position="57"/>
    </location>
</feature>
<comment type="similarity">
    <text evidence="2">Belongs to the binding-protein-dependent transport system permease family. FecCD subfamily.</text>
</comment>
<dbReference type="PANTHER" id="PTHR30472">
    <property type="entry name" value="FERRIC ENTEROBACTIN TRANSPORT SYSTEM PERMEASE PROTEIN"/>
    <property type="match status" value="1"/>
</dbReference>
<evidence type="ECO:0000256" key="7">
    <source>
        <dbReference type="ARBA" id="ARBA00023136"/>
    </source>
</evidence>
<dbReference type="Pfam" id="PF01032">
    <property type="entry name" value="FecCD"/>
    <property type="match status" value="1"/>
</dbReference>
<evidence type="ECO:0000313" key="9">
    <source>
        <dbReference type="EMBL" id="MDZ5660385.1"/>
    </source>
</evidence>
<accession>A0ABU5K7G5</accession>
<name>A0ABU5K7G5_9ACTN</name>
<dbReference type="EMBL" id="JAXQPW010000001">
    <property type="protein sequence ID" value="MDZ5660385.1"/>
    <property type="molecule type" value="Genomic_DNA"/>
</dbReference>
<dbReference type="CDD" id="cd06550">
    <property type="entry name" value="TM_ABC_iron-siderophores_like"/>
    <property type="match status" value="1"/>
</dbReference>
<dbReference type="RefSeq" id="WP_322422938.1">
    <property type="nucleotide sequence ID" value="NZ_JAXQPW010000001.1"/>
</dbReference>